<keyword evidence="6 7" id="KW-0472">Membrane</keyword>
<keyword evidence="2 7" id="KW-0813">Transport</keyword>
<reference evidence="9 10" key="1">
    <citation type="submission" date="2024-03" db="EMBL/GenBank/DDBJ databases">
        <title>Ignisphaera cupida sp. nov., a hyperthermophilic hydrolytic archaeon from a hot spring of Kamchatka, and proposal of Ignisphaeraceae fam. nov.</title>
        <authorList>
            <person name="Podosokorskaya O.A."/>
            <person name="Elcheninov A.G."/>
            <person name="Maltseva A.I."/>
            <person name="Zayulina K.S."/>
            <person name="Novikov A."/>
            <person name="Merkel A.Y."/>
        </authorList>
    </citation>
    <scope>NUCLEOTIDE SEQUENCE [LARGE SCALE GENOMIC DNA]</scope>
    <source>
        <strain evidence="9 10">38H-sp</strain>
    </source>
</reference>
<dbReference type="PANTHER" id="PTHR43386">
    <property type="entry name" value="OLIGOPEPTIDE TRANSPORT SYSTEM PERMEASE PROTEIN APPC"/>
    <property type="match status" value="1"/>
</dbReference>
<proteinExistence type="inferred from homology"/>
<keyword evidence="10" id="KW-1185">Reference proteome</keyword>
<feature type="transmembrane region" description="Helical" evidence="7">
    <location>
        <begin position="149"/>
        <end position="167"/>
    </location>
</feature>
<dbReference type="Pfam" id="PF00528">
    <property type="entry name" value="BPD_transp_1"/>
    <property type="match status" value="1"/>
</dbReference>
<dbReference type="InterPro" id="IPR000515">
    <property type="entry name" value="MetI-like"/>
</dbReference>
<dbReference type="Pfam" id="PF12911">
    <property type="entry name" value="OppC_N"/>
    <property type="match status" value="1"/>
</dbReference>
<dbReference type="EMBL" id="JBCHKQ010000001">
    <property type="protein sequence ID" value="MEM5947192.1"/>
    <property type="molecule type" value="Genomic_DNA"/>
</dbReference>
<keyword evidence="3" id="KW-1003">Cell membrane</keyword>
<accession>A0ABU9UAK0</accession>
<evidence type="ECO:0000256" key="4">
    <source>
        <dbReference type="ARBA" id="ARBA00022692"/>
    </source>
</evidence>
<feature type="transmembrane region" description="Helical" evidence="7">
    <location>
        <begin position="88"/>
        <end position="112"/>
    </location>
</feature>
<evidence type="ECO:0000256" key="2">
    <source>
        <dbReference type="ARBA" id="ARBA00022448"/>
    </source>
</evidence>
<evidence type="ECO:0000256" key="5">
    <source>
        <dbReference type="ARBA" id="ARBA00022989"/>
    </source>
</evidence>
<evidence type="ECO:0000313" key="9">
    <source>
        <dbReference type="EMBL" id="MEM5947192.1"/>
    </source>
</evidence>
<comment type="caution">
    <text evidence="9">The sequence shown here is derived from an EMBL/GenBank/DDBJ whole genome shotgun (WGS) entry which is preliminary data.</text>
</comment>
<comment type="similarity">
    <text evidence="7">Belongs to the binding-protein-dependent transport system permease family.</text>
</comment>
<evidence type="ECO:0000256" key="7">
    <source>
        <dbReference type="RuleBase" id="RU363032"/>
    </source>
</evidence>
<gene>
    <name evidence="9" type="ORF">WKV44_01420</name>
</gene>
<dbReference type="InterPro" id="IPR050366">
    <property type="entry name" value="BP-dependent_transpt_permease"/>
</dbReference>
<comment type="subcellular location">
    <subcellularLocation>
        <location evidence="1 7">Cell membrane</location>
        <topology evidence="1 7">Multi-pass membrane protein</topology>
    </subcellularLocation>
</comment>
<keyword evidence="4 7" id="KW-0812">Transmembrane</keyword>
<dbReference type="CDD" id="cd06261">
    <property type="entry name" value="TM_PBP2"/>
    <property type="match status" value="1"/>
</dbReference>
<evidence type="ECO:0000256" key="1">
    <source>
        <dbReference type="ARBA" id="ARBA00004651"/>
    </source>
</evidence>
<feature type="domain" description="ABC transmembrane type-1" evidence="8">
    <location>
        <begin position="84"/>
        <end position="276"/>
    </location>
</feature>
<evidence type="ECO:0000256" key="6">
    <source>
        <dbReference type="ARBA" id="ARBA00023136"/>
    </source>
</evidence>
<evidence type="ECO:0000259" key="8">
    <source>
        <dbReference type="PROSITE" id="PS50928"/>
    </source>
</evidence>
<dbReference type="InterPro" id="IPR025966">
    <property type="entry name" value="OppC_N"/>
</dbReference>
<dbReference type="Gene3D" id="1.10.3720.10">
    <property type="entry name" value="MetI-like"/>
    <property type="match status" value="1"/>
</dbReference>
<sequence length="318" mass="34817">MKNLLSKDSKLFYVYKFFRDNPKAAVGFALLFILLFLTLGAPLFTSYDPMAMDKDAIRIAPNAKHILGTTQLGRDVWAQTLYGGRTSLMVGILAALIAVVLGAVIGITAGYFGGVVDGIITTVINVVMVVPNLPLILIMASLLDGVSPLVIAIIIGLTSWAWGARVLRSQTMSIRQREYIYAAETLGETRLRRLFSEVMPNMLSMMSAGFVGTTIYAIMAQATLEFLGFGDPFSVTWGNMLLNANRTAALQVGAWWELLGPSLAIVILASGLTLINFSIDEISNPRLRADRIMAGYYREKKKEAKLTKKAKKQVKEVV</sequence>
<dbReference type="PANTHER" id="PTHR43386:SF1">
    <property type="entry name" value="D,D-DIPEPTIDE TRANSPORT SYSTEM PERMEASE PROTEIN DDPC-RELATED"/>
    <property type="match status" value="1"/>
</dbReference>
<evidence type="ECO:0000313" key="10">
    <source>
        <dbReference type="Proteomes" id="UP001466331"/>
    </source>
</evidence>
<keyword evidence="5 7" id="KW-1133">Transmembrane helix</keyword>
<dbReference type="Proteomes" id="UP001466331">
    <property type="component" value="Unassembled WGS sequence"/>
</dbReference>
<feature type="transmembrane region" description="Helical" evidence="7">
    <location>
        <begin position="202"/>
        <end position="224"/>
    </location>
</feature>
<feature type="transmembrane region" description="Helical" evidence="7">
    <location>
        <begin position="119"/>
        <end position="143"/>
    </location>
</feature>
<dbReference type="SUPFAM" id="SSF161098">
    <property type="entry name" value="MetI-like"/>
    <property type="match status" value="1"/>
</dbReference>
<feature type="transmembrane region" description="Helical" evidence="7">
    <location>
        <begin position="258"/>
        <end position="279"/>
    </location>
</feature>
<protein>
    <submittedName>
        <fullName evidence="9">ABC transporter permease</fullName>
    </submittedName>
</protein>
<dbReference type="InterPro" id="IPR035906">
    <property type="entry name" value="MetI-like_sf"/>
</dbReference>
<organism evidence="9 10">
    <name type="scientific">Rarispira pelagica</name>
    <dbReference type="NCBI Taxonomy" id="3141764"/>
    <lineage>
        <taxon>Bacteria</taxon>
        <taxon>Pseudomonadati</taxon>
        <taxon>Spirochaetota</taxon>
        <taxon>Spirochaetia</taxon>
        <taxon>Winmispirales</taxon>
        <taxon>Winmispiraceae</taxon>
        <taxon>Rarispira</taxon>
    </lineage>
</organism>
<evidence type="ECO:0000256" key="3">
    <source>
        <dbReference type="ARBA" id="ARBA00022475"/>
    </source>
</evidence>
<name>A0ABU9UAK0_9SPIR</name>
<dbReference type="RefSeq" id="WP_420068642.1">
    <property type="nucleotide sequence ID" value="NZ_JBCHKQ010000001.1"/>
</dbReference>
<dbReference type="PROSITE" id="PS50928">
    <property type="entry name" value="ABC_TM1"/>
    <property type="match status" value="1"/>
</dbReference>